<dbReference type="EMBL" id="CM010717">
    <property type="protein sequence ID" value="RZC56071.1"/>
    <property type="molecule type" value="Genomic_DNA"/>
</dbReference>
<reference evidence="20 21" key="1">
    <citation type="journal article" date="2018" name="Science">
        <title>The opium poppy genome and morphinan production.</title>
        <authorList>
            <person name="Guo L."/>
            <person name="Winzer T."/>
            <person name="Yang X."/>
            <person name="Li Y."/>
            <person name="Ning Z."/>
            <person name="He Z."/>
            <person name="Teodor R."/>
            <person name="Lu Y."/>
            <person name="Bowser T.A."/>
            <person name="Graham I.A."/>
            <person name="Ye K."/>
        </authorList>
    </citation>
    <scope>NUCLEOTIDE SEQUENCE [LARGE SCALE GENOMIC DNA]</scope>
    <source>
        <strain evidence="21">cv. HN1</strain>
        <tissue evidence="20">Leaves</tissue>
    </source>
</reference>
<dbReference type="SMART" id="SM00331">
    <property type="entry name" value="PP2C_SIG"/>
    <property type="match status" value="1"/>
</dbReference>
<dbReference type="InterPro" id="IPR000222">
    <property type="entry name" value="PP2C_BS"/>
</dbReference>
<evidence type="ECO:0000256" key="17">
    <source>
        <dbReference type="RuleBase" id="RU003681"/>
    </source>
</evidence>
<dbReference type="GO" id="GO:0046872">
    <property type="term" value="F:metal ion binding"/>
    <property type="evidence" value="ECO:0007669"/>
    <property type="project" value="UniProtKB-KW"/>
</dbReference>
<evidence type="ECO:0000256" key="8">
    <source>
        <dbReference type="ARBA" id="ARBA00022801"/>
    </source>
</evidence>
<dbReference type="PROSITE" id="PS00305">
    <property type="entry name" value="11S_SEED_STORAGE"/>
    <property type="match status" value="1"/>
</dbReference>
<dbReference type="GO" id="GO:0004722">
    <property type="term" value="F:protein serine/threonine phosphatase activity"/>
    <property type="evidence" value="ECO:0007669"/>
    <property type="project" value="UniProtKB-EC"/>
</dbReference>
<dbReference type="InterPro" id="IPR006044">
    <property type="entry name" value="11S_seedstore_pln"/>
</dbReference>
<evidence type="ECO:0000256" key="3">
    <source>
        <dbReference type="ARBA" id="ARBA00006702"/>
    </source>
</evidence>
<comment type="cofactor">
    <cofactor evidence="2">
        <name>Mg(2+)</name>
        <dbReference type="ChEBI" id="CHEBI:18420"/>
    </cofactor>
</comment>
<feature type="domain" description="PPM-type phosphatase" evidence="19">
    <location>
        <begin position="100"/>
        <end position="372"/>
    </location>
</feature>
<evidence type="ECO:0000256" key="5">
    <source>
        <dbReference type="ARBA" id="ARBA00013081"/>
    </source>
</evidence>
<evidence type="ECO:0000256" key="14">
    <source>
        <dbReference type="ARBA" id="ARBA00047761"/>
    </source>
</evidence>
<dbReference type="SUPFAM" id="SSF51182">
    <property type="entry name" value="RmlC-like cupins"/>
    <property type="match status" value="1"/>
</dbReference>
<dbReference type="Pfam" id="PF00481">
    <property type="entry name" value="PP2C"/>
    <property type="match status" value="1"/>
</dbReference>
<evidence type="ECO:0000256" key="2">
    <source>
        <dbReference type="ARBA" id="ARBA00001946"/>
    </source>
</evidence>
<dbReference type="PROSITE" id="PS51746">
    <property type="entry name" value="PPM_2"/>
    <property type="match status" value="1"/>
</dbReference>
<dbReference type="Gramene" id="RZC56071">
    <property type="protein sequence ID" value="RZC56071"/>
    <property type="gene ID" value="C5167_014922"/>
</dbReference>
<evidence type="ECO:0000256" key="9">
    <source>
        <dbReference type="ARBA" id="ARBA00022842"/>
    </source>
</evidence>
<organism evidence="20 21">
    <name type="scientific">Papaver somniferum</name>
    <name type="common">Opium poppy</name>
    <dbReference type="NCBI Taxonomy" id="3469"/>
    <lineage>
        <taxon>Eukaryota</taxon>
        <taxon>Viridiplantae</taxon>
        <taxon>Streptophyta</taxon>
        <taxon>Embryophyta</taxon>
        <taxon>Tracheophyta</taxon>
        <taxon>Spermatophyta</taxon>
        <taxon>Magnoliopsida</taxon>
        <taxon>Ranunculales</taxon>
        <taxon>Papaveraceae</taxon>
        <taxon>Papaveroideae</taxon>
        <taxon>Papaver</taxon>
    </lineage>
</organism>
<keyword evidence="9" id="KW-0460">Magnesium</keyword>
<dbReference type="EC" id="3.1.3.16" evidence="5"/>
<dbReference type="InterPro" id="IPR050253">
    <property type="entry name" value="Seed_Storage-Functional"/>
</dbReference>
<dbReference type="GO" id="GO:0005634">
    <property type="term" value="C:nucleus"/>
    <property type="evidence" value="ECO:0007669"/>
    <property type="project" value="UniProtKB-ARBA"/>
</dbReference>
<comment type="similarity">
    <text evidence="3 16">Belongs to the PP2C family.</text>
</comment>
<dbReference type="AlphaFoldDB" id="A0A4Y7J814"/>
<dbReference type="SUPFAM" id="SSF81606">
    <property type="entry name" value="PP2C-like"/>
    <property type="match status" value="1"/>
</dbReference>
<dbReference type="SMART" id="SM00835">
    <property type="entry name" value="Cupin_1"/>
    <property type="match status" value="2"/>
</dbReference>
<evidence type="ECO:0000256" key="1">
    <source>
        <dbReference type="ARBA" id="ARBA00001936"/>
    </source>
</evidence>
<comment type="cofactor">
    <cofactor evidence="1">
        <name>Mn(2+)</name>
        <dbReference type="ChEBI" id="CHEBI:29035"/>
    </cofactor>
</comment>
<evidence type="ECO:0000256" key="6">
    <source>
        <dbReference type="ARBA" id="ARBA00022723"/>
    </source>
</evidence>
<dbReference type="Gene3D" id="2.60.120.10">
    <property type="entry name" value="Jelly Rolls"/>
    <property type="match status" value="2"/>
</dbReference>
<evidence type="ECO:0000256" key="4">
    <source>
        <dbReference type="ARBA" id="ARBA00007178"/>
    </source>
</evidence>
<dbReference type="SMART" id="SM00332">
    <property type="entry name" value="PP2Cc"/>
    <property type="match status" value="1"/>
</dbReference>
<dbReference type="InterPro" id="IPR001932">
    <property type="entry name" value="PPM-type_phosphatase-like_dom"/>
</dbReference>
<dbReference type="CDD" id="cd02242">
    <property type="entry name" value="cupin_11S_legumin_N"/>
    <property type="match status" value="1"/>
</dbReference>
<dbReference type="PANTHER" id="PTHR31189">
    <property type="entry name" value="OS03G0336100 PROTEIN-RELATED"/>
    <property type="match status" value="1"/>
</dbReference>
<keyword evidence="11 17" id="KW-0708">Seed storage protein</keyword>
<evidence type="ECO:0000256" key="18">
    <source>
        <dbReference type="SAM" id="MobiDB-lite"/>
    </source>
</evidence>
<dbReference type="InterPro" id="IPR036457">
    <property type="entry name" value="PPM-type-like_dom_sf"/>
</dbReference>
<feature type="region of interest" description="Disordered" evidence="18">
    <location>
        <begin position="382"/>
        <end position="404"/>
    </location>
</feature>
<keyword evidence="13" id="KW-0464">Manganese</keyword>
<dbReference type="GO" id="GO:0045735">
    <property type="term" value="F:nutrient reservoir activity"/>
    <property type="evidence" value="ECO:0007669"/>
    <property type="project" value="UniProtKB-KW"/>
</dbReference>
<dbReference type="STRING" id="3469.A0A4Y7J814"/>
<dbReference type="PROSITE" id="PS01032">
    <property type="entry name" value="PPM_1"/>
    <property type="match status" value="1"/>
</dbReference>
<keyword evidence="12 17" id="KW-1015">Disulfide bond</keyword>
<keyword evidence="21" id="KW-1185">Reference proteome</keyword>
<keyword evidence="7 17" id="KW-0758">Storage protein</keyword>
<dbReference type="InterPro" id="IPR014710">
    <property type="entry name" value="RmlC-like_jellyroll"/>
</dbReference>
<keyword evidence="6" id="KW-0479">Metal-binding</keyword>
<dbReference type="PRINTS" id="PR00439">
    <property type="entry name" value="11SGLOBULIN"/>
</dbReference>
<evidence type="ECO:0000256" key="15">
    <source>
        <dbReference type="ARBA" id="ARBA00048336"/>
    </source>
</evidence>
<evidence type="ECO:0000256" key="7">
    <source>
        <dbReference type="ARBA" id="ARBA00022761"/>
    </source>
</evidence>
<dbReference type="InterPro" id="IPR011051">
    <property type="entry name" value="RmlC_Cupin_sf"/>
</dbReference>
<evidence type="ECO:0000313" key="20">
    <source>
        <dbReference type="EMBL" id="RZC56071.1"/>
    </source>
</evidence>
<dbReference type="Gene3D" id="3.60.40.10">
    <property type="entry name" value="PPM-type phosphatase domain"/>
    <property type="match status" value="1"/>
</dbReference>
<comment type="similarity">
    <text evidence="4 17">Belongs to the 11S seed storage protein (globulins) family.</text>
</comment>
<name>A0A4Y7J814_PAPSO</name>
<comment type="function">
    <text evidence="17">Seed storage protein.</text>
</comment>
<comment type="subunit">
    <text evidence="17">Hexamer; each subunit is composed of an acidic and a basic chain derived from a single precursor and linked by a disulfide bond.</text>
</comment>
<evidence type="ECO:0000256" key="12">
    <source>
        <dbReference type="ARBA" id="ARBA00023157"/>
    </source>
</evidence>
<evidence type="ECO:0000256" key="13">
    <source>
        <dbReference type="ARBA" id="ARBA00023211"/>
    </source>
</evidence>
<evidence type="ECO:0000256" key="16">
    <source>
        <dbReference type="RuleBase" id="RU003465"/>
    </source>
</evidence>
<keyword evidence="10 16" id="KW-0904">Protein phosphatase</keyword>
<protein>
    <recommendedName>
        <fullName evidence="5">protein-serine/threonine phosphatase</fullName>
        <ecNumber evidence="5">3.1.3.16</ecNumber>
    </recommendedName>
</protein>
<accession>A0A4Y7J814</accession>
<dbReference type="Proteomes" id="UP000316621">
    <property type="component" value="Chromosome 3"/>
</dbReference>
<dbReference type="PANTHER" id="PTHR31189:SF80">
    <property type="entry name" value="OS02G0456100 PROTEIN"/>
    <property type="match status" value="1"/>
</dbReference>
<dbReference type="FunFam" id="3.60.40.10:FF:000004">
    <property type="entry name" value="Probable protein phosphatase 2C 22"/>
    <property type="match status" value="1"/>
</dbReference>
<evidence type="ECO:0000256" key="10">
    <source>
        <dbReference type="ARBA" id="ARBA00022912"/>
    </source>
</evidence>
<dbReference type="GO" id="GO:0005737">
    <property type="term" value="C:cytoplasm"/>
    <property type="evidence" value="ECO:0007669"/>
    <property type="project" value="UniProtKB-ARBA"/>
</dbReference>
<dbReference type="FunFam" id="2.60.120.10:FF:000073">
    <property type="entry name" value="Glycinin G1"/>
    <property type="match status" value="1"/>
</dbReference>
<dbReference type="InterPro" id="IPR022379">
    <property type="entry name" value="11S_seedstore_CS"/>
</dbReference>
<evidence type="ECO:0000259" key="19">
    <source>
        <dbReference type="PROSITE" id="PS51746"/>
    </source>
</evidence>
<comment type="catalytic activity">
    <reaction evidence="15">
        <text>O-phospho-L-threonyl-[protein] + H2O = L-threonyl-[protein] + phosphate</text>
        <dbReference type="Rhea" id="RHEA:47004"/>
        <dbReference type="Rhea" id="RHEA-COMP:11060"/>
        <dbReference type="Rhea" id="RHEA-COMP:11605"/>
        <dbReference type="ChEBI" id="CHEBI:15377"/>
        <dbReference type="ChEBI" id="CHEBI:30013"/>
        <dbReference type="ChEBI" id="CHEBI:43474"/>
        <dbReference type="ChEBI" id="CHEBI:61977"/>
        <dbReference type="EC" id="3.1.3.16"/>
    </reaction>
</comment>
<evidence type="ECO:0000256" key="11">
    <source>
        <dbReference type="ARBA" id="ARBA00023129"/>
    </source>
</evidence>
<keyword evidence="8 16" id="KW-0378">Hydrolase</keyword>
<comment type="catalytic activity">
    <reaction evidence="14">
        <text>O-phospho-L-seryl-[protein] + H2O = L-seryl-[protein] + phosphate</text>
        <dbReference type="Rhea" id="RHEA:20629"/>
        <dbReference type="Rhea" id="RHEA-COMP:9863"/>
        <dbReference type="Rhea" id="RHEA-COMP:11604"/>
        <dbReference type="ChEBI" id="CHEBI:15377"/>
        <dbReference type="ChEBI" id="CHEBI:29999"/>
        <dbReference type="ChEBI" id="CHEBI:43474"/>
        <dbReference type="ChEBI" id="CHEBI:83421"/>
        <dbReference type="EC" id="3.1.3.16"/>
    </reaction>
</comment>
<gene>
    <name evidence="20" type="ORF">C5167_014922</name>
</gene>
<dbReference type="InterPro" id="IPR006045">
    <property type="entry name" value="Cupin_1"/>
</dbReference>
<evidence type="ECO:0000313" key="21">
    <source>
        <dbReference type="Proteomes" id="UP000316621"/>
    </source>
</evidence>
<dbReference type="Pfam" id="PF00190">
    <property type="entry name" value="Cupin_1"/>
    <property type="match status" value="2"/>
</dbReference>
<dbReference type="CDD" id="cd02243">
    <property type="entry name" value="cupin_11S_legumin_C"/>
    <property type="match status" value="1"/>
</dbReference>
<dbReference type="CDD" id="cd00143">
    <property type="entry name" value="PP2Cc"/>
    <property type="match status" value="1"/>
</dbReference>
<proteinExistence type="inferred from homology"/>
<sequence length="853" mass="95547">MVAEGDIVCHHQSIQVLDVQYRCISSNSKPNNHNQKIEEIVEEIVEISTPSSSSSVYQQIRASVSIPTENSRPEVARKTSDLNSDGSLGSSVVQFMPTIHSGSFSDIGLRRFMEDEHIMIDDLSSHFDPVFKFPTPSAFYGVFDGHGGAEAAAYMKENALRFFFENADIPQTYVSDDDDNLVEEVVNSFRRAFLLADDALADDCNVSSSSGTTAITALVLGRRLLVANAGDCRAVLSRKGIAIDMSQDHKPIHPPERRRIEQLGGYVDDGYLNGVLSVTRALGDWDMKFPRGSPSPLIAEPEFRQAILTKDDEFLIIGCDGLWDVMTSQQAVSFVRRCLRRHDSPQQCARNLIKEALRLNTGDNLTVIVICFLDSREMFPSPPRQRKAQIEQQGGGWQTQQQQQSRHYQGQSQCRIENINAQEPNRRVESEAGVTEFWDQNNEQFDCAGVAPARYILQPRGLLLPFFVNAPRLVYIVQGRGMSGALIPGCPETFHSIRQSVQLRGRSQQQGARDQHQKIRSVQQGDILALPAGVTNWLYNEGETPLIAVSLHDTSSNANQLDRNLRRFQLAGSQQTQISSYQQRQQQRQQLRGQQDIPENNIFNGFNVETLAEAFGVSTETARRLQGQDDQRGNIVFVEGGLQVIRPQQGEEEEQQEQRHRTTNGLEETICSMRLKQNIANPTRADVYSEKAGRITSLNSQKLPILNYLQMSAERGVLYQNALLAPHWNLNAHSVIYVTRGSCRCQIVGNQGRQVFNGQLNQGQMLVVPQNFVVVKQAGNEGFEWVSFKTNDNAMTSPLVGKTSVLRAMPVDVLMNAYQISREEANRLKYNRQEEMMILSPGSRSQSQVRASA</sequence>